<dbReference type="GO" id="GO:0004190">
    <property type="term" value="F:aspartic-type endopeptidase activity"/>
    <property type="evidence" value="ECO:0007669"/>
    <property type="project" value="UniProtKB-KW"/>
</dbReference>
<dbReference type="SUPFAM" id="SSF53098">
    <property type="entry name" value="Ribonuclease H-like"/>
    <property type="match status" value="1"/>
</dbReference>
<feature type="non-terminal residue" evidence="4">
    <location>
        <position position="1"/>
    </location>
</feature>
<reference evidence="4" key="1">
    <citation type="submission" date="2018-05" db="EMBL/GenBank/DDBJ databases">
        <title>Draft genome of Mucuna pruriens seed.</title>
        <authorList>
            <person name="Nnadi N.E."/>
            <person name="Vos R."/>
            <person name="Hasami M.H."/>
            <person name="Devisetty U.K."/>
            <person name="Aguiy J.C."/>
        </authorList>
    </citation>
    <scope>NUCLEOTIDE SEQUENCE [LARGE SCALE GENOMIC DNA]</scope>
    <source>
        <strain evidence="4">JCA_2017</strain>
    </source>
</reference>
<dbReference type="Pfam" id="PF25597">
    <property type="entry name" value="SH3_retrovirus"/>
    <property type="match status" value="1"/>
</dbReference>
<keyword evidence="5" id="KW-1185">Reference proteome</keyword>
<evidence type="ECO:0000313" key="4">
    <source>
        <dbReference type="EMBL" id="RDX69088.1"/>
    </source>
</evidence>
<evidence type="ECO:0000313" key="5">
    <source>
        <dbReference type="Proteomes" id="UP000257109"/>
    </source>
</evidence>
<name>A0A371ESQ3_MUCPR</name>
<dbReference type="InterPro" id="IPR012337">
    <property type="entry name" value="RNaseH-like_sf"/>
</dbReference>
<accession>A0A371ESQ3</accession>
<proteinExistence type="predicted"/>
<dbReference type="InterPro" id="IPR013103">
    <property type="entry name" value="RVT_2"/>
</dbReference>
<dbReference type="AlphaFoldDB" id="A0A371ESQ3"/>
<dbReference type="Proteomes" id="UP000257109">
    <property type="component" value="Unassembled WGS sequence"/>
</dbReference>
<dbReference type="InterPro" id="IPR053134">
    <property type="entry name" value="RNA-dir_DNA_polymerase"/>
</dbReference>
<dbReference type="OrthoDB" id="1750639at2759"/>
<dbReference type="InterPro" id="IPR043502">
    <property type="entry name" value="DNA/RNA_pol_sf"/>
</dbReference>
<feature type="domain" description="Retroviral polymerase SH3-like" evidence="3">
    <location>
        <begin position="326"/>
        <end position="385"/>
    </location>
</feature>
<sequence>MLFTLTNVPYTFQSFMNEVFKIYLRKSMLVFFDDILIYSQRLEVHKEHSQTILQLLRDSELVVNLKNYNFGEREVEYLAHVVSKVSQNIWILDFETTDHMTPFPSFFTSYIKVSKKQLITIANGDHVPIVESGNVQLRSSLFLHNVTTPIRRIFLPVNGKPQKLGQLLKFGFTINILDIYLLGYLRLFPHLFTKESVESFNCDICQFSKHHHTTFSPSNHKSFVPFDLIHFNKFEICQTFVDFFHLVQNQVAERKNHHLLEVARALLFQMCVPNLYWEEAALTVTYFINKLPTPVLNGISSIKHILSFFPSSPLMLSLPSHVFVYVAFVHSHNPHRGKLDPRIVKCVFIGYPSNKKGFKCYHPPSCRVLVSMDVTFHETKSFFVSPPLQGESYLELEFSFIVVIDTIQTPTSVQETLKDENWVQVMKEKIKTLEKNSTWEIVDRSKNKRVVGCRWIYTVKCKSNGTLDRYKARLVAKGYTQTYGIDYEETFVPVAKMNTARVILFLTNHFGWNLQ</sequence>
<protein>
    <submittedName>
        <fullName evidence="4">Mitochondrial protein</fullName>
    </submittedName>
</protein>
<feature type="domain" description="Reverse transcriptase" evidence="1">
    <location>
        <begin position="6"/>
        <end position="80"/>
    </location>
</feature>
<dbReference type="Pfam" id="PF00078">
    <property type="entry name" value="RVT_1"/>
    <property type="match status" value="1"/>
</dbReference>
<evidence type="ECO:0000259" key="3">
    <source>
        <dbReference type="Pfam" id="PF25597"/>
    </source>
</evidence>
<organism evidence="4 5">
    <name type="scientific">Mucuna pruriens</name>
    <name type="common">Velvet bean</name>
    <name type="synonym">Dolichos pruriens</name>
    <dbReference type="NCBI Taxonomy" id="157652"/>
    <lineage>
        <taxon>Eukaryota</taxon>
        <taxon>Viridiplantae</taxon>
        <taxon>Streptophyta</taxon>
        <taxon>Embryophyta</taxon>
        <taxon>Tracheophyta</taxon>
        <taxon>Spermatophyta</taxon>
        <taxon>Magnoliopsida</taxon>
        <taxon>eudicotyledons</taxon>
        <taxon>Gunneridae</taxon>
        <taxon>Pentapetalae</taxon>
        <taxon>rosids</taxon>
        <taxon>fabids</taxon>
        <taxon>Fabales</taxon>
        <taxon>Fabaceae</taxon>
        <taxon>Papilionoideae</taxon>
        <taxon>50 kb inversion clade</taxon>
        <taxon>NPAAA clade</taxon>
        <taxon>indigoferoid/millettioid clade</taxon>
        <taxon>Phaseoleae</taxon>
        <taxon>Mucuna</taxon>
    </lineage>
</organism>
<dbReference type="EMBL" id="QJKJ01012263">
    <property type="protein sequence ID" value="RDX69088.1"/>
    <property type="molecule type" value="Genomic_DNA"/>
</dbReference>
<feature type="domain" description="Reverse transcriptase Ty1/copia-type" evidence="2">
    <location>
        <begin position="436"/>
        <end position="513"/>
    </location>
</feature>
<dbReference type="InterPro" id="IPR057670">
    <property type="entry name" value="SH3_retrovirus"/>
</dbReference>
<dbReference type="PANTHER" id="PTHR24559:SF450">
    <property type="entry name" value="RNA-DIRECTED DNA POLYMERASE HOMOLOG"/>
    <property type="match status" value="1"/>
</dbReference>
<gene>
    <name evidence="4" type="ORF">CR513_51834</name>
</gene>
<dbReference type="InterPro" id="IPR000477">
    <property type="entry name" value="RT_dom"/>
</dbReference>
<dbReference type="Gene3D" id="3.30.70.270">
    <property type="match status" value="1"/>
</dbReference>
<dbReference type="Pfam" id="PF07727">
    <property type="entry name" value="RVT_2"/>
    <property type="match status" value="1"/>
</dbReference>
<evidence type="ECO:0000259" key="2">
    <source>
        <dbReference type="Pfam" id="PF07727"/>
    </source>
</evidence>
<evidence type="ECO:0000259" key="1">
    <source>
        <dbReference type="Pfam" id="PF00078"/>
    </source>
</evidence>
<dbReference type="PANTHER" id="PTHR24559">
    <property type="entry name" value="TRANSPOSON TY3-I GAG-POL POLYPROTEIN"/>
    <property type="match status" value="1"/>
</dbReference>
<comment type="caution">
    <text evidence="4">The sequence shown here is derived from an EMBL/GenBank/DDBJ whole genome shotgun (WGS) entry which is preliminary data.</text>
</comment>
<dbReference type="SUPFAM" id="SSF56672">
    <property type="entry name" value="DNA/RNA polymerases"/>
    <property type="match status" value="1"/>
</dbReference>
<dbReference type="InterPro" id="IPR043128">
    <property type="entry name" value="Rev_trsase/Diguanyl_cyclase"/>
</dbReference>